<dbReference type="AlphaFoldDB" id="A0ABD0BE75"/>
<reference evidence="1 2" key="1">
    <citation type="submission" date="2021-07" db="EMBL/GenBank/DDBJ databases">
        <title>Draft genome sequence of carbapenem-resistant Aeromonas spp. in Japan.</title>
        <authorList>
            <person name="Maehana S."/>
            <person name="Suzuki M."/>
            <person name="Kitasato H."/>
        </authorList>
    </citation>
    <scope>NUCLEOTIDE SEQUENCE [LARGE SCALE GENOMIC DNA]</scope>
    <source>
        <strain evidence="1 2">KAM382</strain>
    </source>
</reference>
<proteinExistence type="predicted"/>
<dbReference type="Proteomes" id="UP000737420">
    <property type="component" value="Unassembled WGS sequence"/>
</dbReference>
<accession>A0ABD0BE75</accession>
<sequence>MLAYVGALSQPITANHREQQVTWTGNGQFSKSGKEILGGAKQKRRNEASYLFNL</sequence>
<evidence type="ECO:0000313" key="1">
    <source>
        <dbReference type="EMBL" id="GJB94130.1"/>
    </source>
</evidence>
<gene>
    <name evidence="1" type="ORF">KAM382_41910</name>
</gene>
<dbReference type="EMBL" id="BPOP01000076">
    <property type="protein sequence ID" value="GJB94130.1"/>
    <property type="molecule type" value="Genomic_DNA"/>
</dbReference>
<organism evidence="1 2">
    <name type="scientific">Aeromonas caviae</name>
    <name type="common">Aeromonas punctata</name>
    <dbReference type="NCBI Taxonomy" id="648"/>
    <lineage>
        <taxon>Bacteria</taxon>
        <taxon>Pseudomonadati</taxon>
        <taxon>Pseudomonadota</taxon>
        <taxon>Gammaproteobacteria</taxon>
        <taxon>Aeromonadales</taxon>
        <taxon>Aeromonadaceae</taxon>
        <taxon>Aeromonas</taxon>
    </lineage>
</organism>
<name>A0ABD0BE75_AERCA</name>
<evidence type="ECO:0000313" key="2">
    <source>
        <dbReference type="Proteomes" id="UP000737420"/>
    </source>
</evidence>
<protein>
    <submittedName>
        <fullName evidence="1">Uncharacterized protein</fullName>
    </submittedName>
</protein>
<comment type="caution">
    <text evidence="1">The sequence shown here is derived from an EMBL/GenBank/DDBJ whole genome shotgun (WGS) entry which is preliminary data.</text>
</comment>